<sequence length="52" mass="5557">MHAFFLATFFMTLAFSTTCSVLGTFIAFILIVIVTTTPGAASLDRRLNRGGG</sequence>
<organism evidence="1">
    <name type="scientific">freshwater metagenome</name>
    <dbReference type="NCBI Taxonomy" id="449393"/>
    <lineage>
        <taxon>unclassified sequences</taxon>
        <taxon>metagenomes</taxon>
        <taxon>ecological metagenomes</taxon>
    </lineage>
</organism>
<protein>
    <submittedName>
        <fullName evidence="1">Unannotated protein</fullName>
    </submittedName>
</protein>
<proteinExistence type="predicted"/>
<name>A0A6J7BG98_9ZZZZ</name>
<evidence type="ECO:0000313" key="1">
    <source>
        <dbReference type="EMBL" id="CAB4844547.1"/>
    </source>
</evidence>
<gene>
    <name evidence="1" type="ORF">UFOPK3266_01154</name>
</gene>
<dbReference type="EMBL" id="CAFBAA010000032">
    <property type="protein sequence ID" value="CAB4844547.1"/>
    <property type="molecule type" value="Genomic_DNA"/>
</dbReference>
<dbReference type="AlphaFoldDB" id="A0A6J7BG98"/>
<accession>A0A6J7BG98</accession>
<reference evidence="1" key="1">
    <citation type="submission" date="2020-05" db="EMBL/GenBank/DDBJ databases">
        <authorList>
            <person name="Chiriac C."/>
            <person name="Salcher M."/>
            <person name="Ghai R."/>
            <person name="Kavagutti S V."/>
        </authorList>
    </citation>
    <scope>NUCLEOTIDE SEQUENCE</scope>
</reference>